<comment type="pathway">
    <text evidence="1 4">Quinol/quinone metabolism; menaquinone biosynthesis.</text>
</comment>
<gene>
    <name evidence="4 5" type="primary">mqnA</name>
    <name evidence="5" type="ORF">GCM10010918_08410</name>
</gene>
<dbReference type="InterPro" id="IPR030868">
    <property type="entry name" value="MqnA"/>
</dbReference>
<dbReference type="GO" id="GO:0016836">
    <property type="term" value="F:hydro-lyase activity"/>
    <property type="evidence" value="ECO:0007669"/>
    <property type="project" value="UniProtKB-UniRule"/>
</dbReference>
<dbReference type="PANTHER" id="PTHR37690">
    <property type="entry name" value="CHORISMATE DEHYDRATASE"/>
    <property type="match status" value="1"/>
</dbReference>
<dbReference type="RefSeq" id="WP_229691954.1">
    <property type="nucleotide sequence ID" value="NZ_BMHY01000001.1"/>
</dbReference>
<keyword evidence="6" id="KW-1185">Reference proteome</keyword>
<dbReference type="SUPFAM" id="SSF53850">
    <property type="entry name" value="Periplasmic binding protein-like II"/>
    <property type="match status" value="1"/>
</dbReference>
<organism evidence="5 6">
    <name type="scientific">Paenibacillus radicis</name>
    <name type="common">ex Gao et al. 2016</name>
    <dbReference type="NCBI Taxonomy" id="1737354"/>
    <lineage>
        <taxon>Bacteria</taxon>
        <taxon>Bacillati</taxon>
        <taxon>Bacillota</taxon>
        <taxon>Bacilli</taxon>
        <taxon>Bacillales</taxon>
        <taxon>Paenibacillaceae</taxon>
        <taxon>Paenibacillus</taxon>
    </lineage>
</organism>
<keyword evidence="3 4" id="KW-0456">Lyase</keyword>
<dbReference type="Proteomes" id="UP000600247">
    <property type="component" value="Unassembled WGS sequence"/>
</dbReference>
<accession>A0A917LUP3</accession>
<dbReference type="InterPro" id="IPR003773">
    <property type="entry name" value="Menaquinone_biosynth"/>
</dbReference>
<proteinExistence type="inferred from homology"/>
<comment type="similarity">
    <text evidence="4">Belongs to the MqnA/MqnD family. MqnA subfamily.</text>
</comment>
<dbReference type="Gene3D" id="3.40.190.10">
    <property type="entry name" value="Periplasmic binding protein-like II"/>
    <property type="match status" value="2"/>
</dbReference>
<evidence type="ECO:0000256" key="4">
    <source>
        <dbReference type="HAMAP-Rule" id="MF_00995"/>
    </source>
</evidence>
<dbReference type="PANTHER" id="PTHR37690:SF1">
    <property type="entry name" value="CHORISMATE DEHYDRATASE"/>
    <property type="match status" value="1"/>
</dbReference>
<sequence length="292" mass="32610">MNSKSTRNETVNLGNHKETLTVGRIDYANAWPLFHHLTAPNMEIVSRVPSVLNRLLQEGDIQVSAISSFSYGVNADKYLLLPHLSVGSEGKVNSIYLFLKEPIEKVQPKRIAVSTTSATSVNLLKIIMTKHFGLEPEYEAAEPVLEDMLEHADAALLIGDPAIHASWEQNGLHRIDLGELWNEWTGLAMTFAVVAVRKEAAEAAPEALAAIYKAFLAGKRQSLADLQPLIDKACAELGGDAAYWHMYFTSLQYDFGPKQQEGLTLYFRYAKELGLLEHDVELRFYQYDQSAE</sequence>
<comment type="function">
    <text evidence="4">Catalyzes the dehydration of chorismate into 3-[(1-carboxyvinyl)oxy]benzoate, a step in the biosynthesis of menaquinone (MK, vitamin K2).</text>
</comment>
<evidence type="ECO:0000313" key="6">
    <source>
        <dbReference type="Proteomes" id="UP000600247"/>
    </source>
</evidence>
<protein>
    <recommendedName>
        <fullName evidence="4">Chorismate dehydratase</fullName>
        <ecNumber evidence="4">4.2.1.151</ecNumber>
    </recommendedName>
    <alternativeName>
        <fullName evidence="4">Menaquinone biosynthetic enzyme MqnA</fullName>
    </alternativeName>
</protein>
<dbReference type="AlphaFoldDB" id="A0A917LUP3"/>
<dbReference type="Pfam" id="PF02621">
    <property type="entry name" value="VitK2_biosynth"/>
    <property type="match status" value="1"/>
</dbReference>
<dbReference type="GO" id="GO:0009234">
    <property type="term" value="P:menaquinone biosynthetic process"/>
    <property type="evidence" value="ECO:0007669"/>
    <property type="project" value="UniProtKB-UniRule"/>
</dbReference>
<evidence type="ECO:0000256" key="3">
    <source>
        <dbReference type="ARBA" id="ARBA00023239"/>
    </source>
</evidence>
<keyword evidence="2 4" id="KW-0474">Menaquinone biosynthesis</keyword>
<reference evidence="5 6" key="1">
    <citation type="journal article" date="2014" name="Int. J. Syst. Evol. Microbiol.">
        <title>Complete genome sequence of Corynebacterium casei LMG S-19264T (=DSM 44701T), isolated from a smear-ripened cheese.</title>
        <authorList>
            <consortium name="US DOE Joint Genome Institute (JGI-PGF)"/>
            <person name="Walter F."/>
            <person name="Albersmeier A."/>
            <person name="Kalinowski J."/>
            <person name="Ruckert C."/>
        </authorList>
    </citation>
    <scope>NUCLEOTIDE SEQUENCE [LARGE SCALE GENOMIC DNA]</scope>
    <source>
        <strain evidence="5 6">CGMCC 1.15286</strain>
    </source>
</reference>
<dbReference type="HAMAP" id="MF_00995">
    <property type="entry name" value="MqnA"/>
    <property type="match status" value="1"/>
</dbReference>
<comment type="catalytic activity">
    <reaction evidence="4">
        <text>chorismate = 3-[(1-carboxyvinyl)-oxy]benzoate + H2O</text>
        <dbReference type="Rhea" id="RHEA:40051"/>
        <dbReference type="ChEBI" id="CHEBI:15377"/>
        <dbReference type="ChEBI" id="CHEBI:29748"/>
        <dbReference type="ChEBI" id="CHEBI:76981"/>
        <dbReference type="EC" id="4.2.1.151"/>
    </reaction>
</comment>
<dbReference type="CDD" id="cd13634">
    <property type="entry name" value="PBP2_Sco4506"/>
    <property type="match status" value="1"/>
</dbReference>
<evidence type="ECO:0000313" key="5">
    <source>
        <dbReference type="EMBL" id="GGG57673.1"/>
    </source>
</evidence>
<dbReference type="EC" id="4.2.1.151" evidence="4"/>
<comment type="caution">
    <text evidence="5">The sequence shown here is derived from an EMBL/GenBank/DDBJ whole genome shotgun (WGS) entry which is preliminary data.</text>
</comment>
<dbReference type="EMBL" id="BMHY01000001">
    <property type="protein sequence ID" value="GGG57673.1"/>
    <property type="molecule type" value="Genomic_DNA"/>
</dbReference>
<name>A0A917LUP3_9BACL</name>
<evidence type="ECO:0000256" key="2">
    <source>
        <dbReference type="ARBA" id="ARBA00022428"/>
    </source>
</evidence>
<evidence type="ECO:0000256" key="1">
    <source>
        <dbReference type="ARBA" id="ARBA00004863"/>
    </source>
</evidence>